<accession>A0A4V3A7L2</accession>
<dbReference type="InterPro" id="IPR011004">
    <property type="entry name" value="Trimer_LpxA-like_sf"/>
</dbReference>
<dbReference type="Gene3D" id="2.160.10.10">
    <property type="entry name" value="Hexapeptide repeat proteins"/>
    <property type="match status" value="1"/>
</dbReference>
<dbReference type="OrthoDB" id="9803036at2"/>
<dbReference type="PANTHER" id="PTHR13061">
    <property type="entry name" value="DYNACTIN SUBUNIT P25"/>
    <property type="match status" value="1"/>
</dbReference>
<dbReference type="InterPro" id="IPR050484">
    <property type="entry name" value="Transf_Hexapept/Carb_Anhydrase"/>
</dbReference>
<organism evidence="1 2">
    <name type="scientific">Pseudohoeflea suaedae</name>
    <dbReference type="NCBI Taxonomy" id="877384"/>
    <lineage>
        <taxon>Bacteria</taxon>
        <taxon>Pseudomonadati</taxon>
        <taxon>Pseudomonadota</taxon>
        <taxon>Alphaproteobacteria</taxon>
        <taxon>Hyphomicrobiales</taxon>
        <taxon>Rhizobiaceae</taxon>
        <taxon>Pseudohoeflea</taxon>
    </lineage>
</organism>
<dbReference type="Proteomes" id="UP000295131">
    <property type="component" value="Unassembled WGS sequence"/>
</dbReference>
<evidence type="ECO:0000313" key="2">
    <source>
        <dbReference type="Proteomes" id="UP000295131"/>
    </source>
</evidence>
<reference evidence="1 2" key="1">
    <citation type="journal article" date="2013" name="Int. J. Syst. Evol. Microbiol.">
        <title>Hoeflea suaedae sp. nov., an endophytic bacterium isolated from the root of the halophyte Suaeda maritima.</title>
        <authorList>
            <person name="Chung E.J."/>
            <person name="Park J.A."/>
            <person name="Pramanik P."/>
            <person name="Bibi F."/>
            <person name="Jeon C.O."/>
            <person name="Chung Y.R."/>
        </authorList>
    </citation>
    <scope>NUCLEOTIDE SEQUENCE [LARGE SCALE GENOMIC DNA]</scope>
    <source>
        <strain evidence="1 2">YC6898</strain>
    </source>
</reference>
<protein>
    <submittedName>
        <fullName evidence="1">Gamma carbonic anhydrase family protein</fullName>
    </submittedName>
</protein>
<dbReference type="RefSeq" id="WP_133284076.1">
    <property type="nucleotide sequence ID" value="NZ_SMSI01000001.1"/>
</dbReference>
<dbReference type="InterPro" id="IPR001451">
    <property type="entry name" value="Hexapep"/>
</dbReference>
<sequence>MALYELDGIAPEMPDGFSFVADNATVIGKIRIGEDVGIWFNAVLRGDNELIDVGARTNIQENAVLHADIGYPLTIGEGCTIGHKAMLHGCSIGENSLVGMGATILNGAKIGRNCLIGAGALVTEGKEIPDNSLVVGAPAKVVRTLDGNAENQLRLSAAHYVENAKRFAGGLRRID</sequence>
<dbReference type="SUPFAM" id="SSF51161">
    <property type="entry name" value="Trimeric LpxA-like enzymes"/>
    <property type="match status" value="1"/>
</dbReference>
<dbReference type="AlphaFoldDB" id="A0A4V3A7L2"/>
<dbReference type="Pfam" id="PF00132">
    <property type="entry name" value="Hexapep"/>
    <property type="match status" value="1"/>
</dbReference>
<dbReference type="InterPro" id="IPR047324">
    <property type="entry name" value="LbH_gamma_CA-like"/>
</dbReference>
<dbReference type="EMBL" id="SMSI01000001">
    <property type="protein sequence ID" value="TDH39245.1"/>
    <property type="molecule type" value="Genomic_DNA"/>
</dbReference>
<gene>
    <name evidence="1" type="ORF">E2A64_09315</name>
</gene>
<name>A0A4V3A7L2_9HYPH</name>
<keyword evidence="2" id="KW-1185">Reference proteome</keyword>
<comment type="caution">
    <text evidence="1">The sequence shown here is derived from an EMBL/GenBank/DDBJ whole genome shotgun (WGS) entry which is preliminary data.</text>
</comment>
<dbReference type="CDD" id="cd04645">
    <property type="entry name" value="LbH_gamma_CA_like"/>
    <property type="match status" value="1"/>
</dbReference>
<evidence type="ECO:0000313" key="1">
    <source>
        <dbReference type="EMBL" id="TDH39245.1"/>
    </source>
</evidence>
<dbReference type="PANTHER" id="PTHR13061:SF29">
    <property type="entry name" value="GAMMA CARBONIC ANHYDRASE-LIKE 1, MITOCHONDRIAL-RELATED"/>
    <property type="match status" value="1"/>
</dbReference>
<proteinExistence type="predicted"/>